<dbReference type="GO" id="GO:0005737">
    <property type="term" value="C:cytoplasm"/>
    <property type="evidence" value="ECO:0007669"/>
    <property type="project" value="GOC"/>
</dbReference>
<dbReference type="PANTHER" id="PTHR12205">
    <property type="entry name" value="CENTROMERE/KINETOCHORE PROTEIN ZW10"/>
    <property type="match status" value="1"/>
</dbReference>
<evidence type="ECO:0000259" key="3">
    <source>
        <dbReference type="Pfam" id="PF22766"/>
    </source>
</evidence>
<feature type="compositionally biased region" description="Acidic residues" evidence="2">
    <location>
        <begin position="448"/>
        <end position="463"/>
    </location>
</feature>
<feature type="compositionally biased region" description="Acidic residues" evidence="2">
    <location>
        <begin position="423"/>
        <end position="433"/>
    </location>
</feature>
<dbReference type="Proteomes" id="UP001172673">
    <property type="component" value="Unassembled WGS sequence"/>
</dbReference>
<evidence type="ECO:0000313" key="4">
    <source>
        <dbReference type="EMBL" id="KAJ9606111.1"/>
    </source>
</evidence>
<evidence type="ECO:0000256" key="1">
    <source>
        <dbReference type="SAM" id="Coils"/>
    </source>
</evidence>
<evidence type="ECO:0000256" key="2">
    <source>
        <dbReference type="SAM" id="MobiDB-lite"/>
    </source>
</evidence>
<dbReference type="InterPro" id="IPR046362">
    <property type="entry name" value="Zw10/DSL1_C_sf"/>
</dbReference>
<dbReference type="AlphaFoldDB" id="A0AA38X3E7"/>
<proteinExistence type="predicted"/>
<feature type="domain" description="ZW10 C-terminal helical" evidence="3">
    <location>
        <begin position="668"/>
        <end position="824"/>
    </location>
</feature>
<feature type="coiled-coil region" evidence="1">
    <location>
        <begin position="89"/>
        <end position="116"/>
    </location>
</feature>
<gene>
    <name evidence="4" type="primary">YTM1_2</name>
    <name evidence="4" type="ORF">H2200_009072</name>
</gene>
<name>A0AA38X3E7_9EURO</name>
<organism evidence="4 5">
    <name type="scientific">Cladophialophora chaetospira</name>
    <dbReference type="NCBI Taxonomy" id="386627"/>
    <lineage>
        <taxon>Eukaryota</taxon>
        <taxon>Fungi</taxon>
        <taxon>Dikarya</taxon>
        <taxon>Ascomycota</taxon>
        <taxon>Pezizomycotina</taxon>
        <taxon>Eurotiomycetes</taxon>
        <taxon>Chaetothyriomycetidae</taxon>
        <taxon>Chaetothyriales</taxon>
        <taxon>Herpotrichiellaceae</taxon>
        <taxon>Cladophialophora</taxon>
    </lineage>
</organism>
<reference evidence="4" key="1">
    <citation type="submission" date="2022-10" db="EMBL/GenBank/DDBJ databases">
        <title>Culturing micro-colonial fungi from biological soil crusts in the Mojave desert and describing Neophaeococcomyces mojavensis, and introducing the new genera and species Taxawa tesnikishii.</title>
        <authorList>
            <person name="Kurbessoian T."/>
            <person name="Stajich J.E."/>
        </authorList>
    </citation>
    <scope>NUCLEOTIDE SEQUENCE</scope>
    <source>
        <strain evidence="4">TK_41</strain>
    </source>
</reference>
<keyword evidence="5" id="KW-1185">Reference proteome</keyword>
<dbReference type="GO" id="GO:0007094">
    <property type="term" value="P:mitotic spindle assembly checkpoint signaling"/>
    <property type="evidence" value="ECO:0007669"/>
    <property type="project" value="TreeGrafter"/>
</dbReference>
<accession>A0AA38X3E7</accession>
<feature type="compositionally biased region" description="Basic and acidic residues" evidence="2">
    <location>
        <begin position="434"/>
        <end position="447"/>
    </location>
</feature>
<evidence type="ECO:0000313" key="5">
    <source>
        <dbReference type="Proteomes" id="UP001172673"/>
    </source>
</evidence>
<dbReference type="GO" id="GO:1990423">
    <property type="term" value="C:RZZ complex"/>
    <property type="evidence" value="ECO:0007669"/>
    <property type="project" value="TreeGrafter"/>
</dbReference>
<feature type="compositionally biased region" description="Basic and acidic residues" evidence="2">
    <location>
        <begin position="464"/>
        <end position="474"/>
    </location>
</feature>
<comment type="caution">
    <text evidence="4">The sequence shown here is derived from an EMBL/GenBank/DDBJ whole genome shotgun (WGS) entry which is preliminary data.</text>
</comment>
<dbReference type="PANTHER" id="PTHR12205:SF0">
    <property type="entry name" value="CENTROMERE_KINETOCHORE PROTEIN ZW10 HOMOLOG"/>
    <property type="match status" value="1"/>
</dbReference>
<feature type="region of interest" description="Disordered" evidence="2">
    <location>
        <begin position="410"/>
        <end position="514"/>
    </location>
</feature>
<dbReference type="Pfam" id="PF22766">
    <property type="entry name" value="ZW10_C2"/>
    <property type="match status" value="1"/>
</dbReference>
<dbReference type="InterPro" id="IPR055148">
    <property type="entry name" value="ZW10_C_2"/>
</dbReference>
<dbReference type="Gene3D" id="1.10.357.150">
    <property type="match status" value="1"/>
</dbReference>
<dbReference type="GO" id="GO:0006888">
    <property type="term" value="P:endoplasmic reticulum to Golgi vesicle-mediated transport"/>
    <property type="evidence" value="ECO:0007669"/>
    <property type="project" value="TreeGrafter"/>
</dbReference>
<keyword evidence="1" id="KW-0175">Coiled coil</keyword>
<protein>
    <submittedName>
        <fullName evidence="4">Ribosome biogenesis protein ytm1</fullName>
    </submittedName>
</protein>
<sequence>MSDASDAAISLRDAIIDGSFPQSEQLLTSDLSPTITSALLHQISQTQNDLSHEIKENSKHEAGNVDQWIAQAKKVQDDIAWCKLESRRIVEEHQQLQALRDQVADYQNKASLLNSEIGFTDHLVQELQTVSIATQSLKEIEEALRDSHPADAATKLQELEKISSTNPRSRTTAIVRDLKDELRLKARFQLEQLLSGQISVRREPQKGSVEILENELHQNSLNSDAILRALNNLGDGEDATEPLTDKLRSVIVQPLRRSARSKISAYRVEQHAIYIDLSMDVPSLDLVLDFILDFLSFLRKSLSKTIQAATAKALLPELMGVLVSDWLNLELPTDLGMLDDLDTLQQRVLVILDELKISQWEGQKQLEDWIDDIQRAWLNKRKAATLDAVRKAFASAKGLLRQVERVERQVVSSVNEEHKSESDDWDSNWDEDARDISHPEATHKTVDSAEDDTDGWGFDDEDKAEQRLDSKNGSEADPEDEDAGDAWGWGDESPTATKKTQPKALNGAKRPQEVEQEVTLTELYSISEIPDHLIETIGRDLTDAHTLQETQHKSLDSASASRGLLALPTLALAMFRATAPSYYGASPSLTDIHRYNDSLYIAERLRDMNTAQNMPTVEPDAKAMEKFAKMAYSKEMETQRIIIWDLLEGAQGFTSCTQFPYSQEIENAVSSVVDRIRTLHAQWKPILSTSALMQSLGSLVTMVISKVISSIEEMDDISEPESQRLTTFCQQFATLEDLFLSTPPSASLSTAGEQHEAVPMTAVYVSDWLRFQYLINILESSLVDIRYLWTEGELSLEFSADEVVDLIKALFAESTHRRSAIAAIKGSRRSR</sequence>
<dbReference type="EMBL" id="JAPDRK010000014">
    <property type="protein sequence ID" value="KAJ9606111.1"/>
    <property type="molecule type" value="Genomic_DNA"/>
</dbReference>